<proteinExistence type="predicted"/>
<organism evidence="1 2">
    <name type="scientific">Strongylus vulgaris</name>
    <name type="common">Blood worm</name>
    <dbReference type="NCBI Taxonomy" id="40348"/>
    <lineage>
        <taxon>Eukaryota</taxon>
        <taxon>Metazoa</taxon>
        <taxon>Ecdysozoa</taxon>
        <taxon>Nematoda</taxon>
        <taxon>Chromadorea</taxon>
        <taxon>Rhabditida</taxon>
        <taxon>Rhabditina</taxon>
        <taxon>Rhabditomorpha</taxon>
        <taxon>Strongyloidea</taxon>
        <taxon>Strongylidae</taxon>
        <taxon>Strongylus</taxon>
    </lineage>
</organism>
<name>A0A3P7JV92_STRVU</name>
<dbReference type="Proteomes" id="UP000270094">
    <property type="component" value="Unassembled WGS sequence"/>
</dbReference>
<dbReference type="PANTHER" id="PTHR42707:SF2">
    <property type="entry name" value="ACD11 DEHYDROGENASE"/>
    <property type="match status" value="1"/>
</dbReference>
<dbReference type="Gene3D" id="2.40.110.20">
    <property type="match status" value="1"/>
</dbReference>
<dbReference type="PANTHER" id="PTHR42707">
    <property type="entry name" value="ACYL-COA DEHYDROGENASE"/>
    <property type="match status" value="1"/>
</dbReference>
<dbReference type="InterPro" id="IPR052904">
    <property type="entry name" value="Acyl-CoA_dehydrogenase-like"/>
</dbReference>
<keyword evidence="2" id="KW-1185">Reference proteome</keyword>
<evidence type="ECO:0000313" key="1">
    <source>
        <dbReference type="EMBL" id="VDM84963.1"/>
    </source>
</evidence>
<dbReference type="AlphaFoldDB" id="A0A3P7JV92"/>
<gene>
    <name evidence="1" type="ORF">SVUK_LOCUS19961</name>
</gene>
<dbReference type="OrthoDB" id="10251155at2759"/>
<protein>
    <submittedName>
        <fullName evidence="1">Uncharacterized protein</fullName>
    </submittedName>
</protein>
<accession>A0A3P7JV92</accession>
<dbReference type="GO" id="GO:0003995">
    <property type="term" value="F:acyl-CoA dehydrogenase activity"/>
    <property type="evidence" value="ECO:0007669"/>
    <property type="project" value="TreeGrafter"/>
</dbReference>
<dbReference type="EMBL" id="UYYB01134856">
    <property type="protein sequence ID" value="VDM84963.1"/>
    <property type="molecule type" value="Genomic_DNA"/>
</dbReference>
<sequence length="80" mass="8698">MAMTDGAVKTLKTLDLYGKHSLATESIDRLASTDGKKAWTSGQWMTEKRGGSDVAGGCDTYAKQIEGDRVCCESRRVYSC</sequence>
<reference evidence="1 2" key="1">
    <citation type="submission" date="2018-11" db="EMBL/GenBank/DDBJ databases">
        <authorList>
            <consortium name="Pathogen Informatics"/>
        </authorList>
    </citation>
    <scope>NUCLEOTIDE SEQUENCE [LARGE SCALE GENOMIC DNA]</scope>
</reference>
<evidence type="ECO:0000313" key="2">
    <source>
        <dbReference type="Proteomes" id="UP000270094"/>
    </source>
</evidence>